<keyword evidence="3" id="KW-1185">Reference proteome</keyword>
<keyword evidence="1" id="KW-1133">Transmembrane helix</keyword>
<dbReference type="Proteomes" id="UP000886653">
    <property type="component" value="Unassembled WGS sequence"/>
</dbReference>
<dbReference type="AlphaFoldDB" id="A0A9P6NN46"/>
<name>A0A9P6NN46_9BASI</name>
<comment type="caution">
    <text evidence="2">The sequence shown here is derived from an EMBL/GenBank/DDBJ whole genome shotgun (WGS) entry which is preliminary data.</text>
</comment>
<evidence type="ECO:0000256" key="1">
    <source>
        <dbReference type="SAM" id="Phobius"/>
    </source>
</evidence>
<keyword evidence="1" id="KW-0472">Membrane</keyword>
<organism evidence="2 3">
    <name type="scientific">Cronartium quercuum f. sp. fusiforme G11</name>
    <dbReference type="NCBI Taxonomy" id="708437"/>
    <lineage>
        <taxon>Eukaryota</taxon>
        <taxon>Fungi</taxon>
        <taxon>Dikarya</taxon>
        <taxon>Basidiomycota</taxon>
        <taxon>Pucciniomycotina</taxon>
        <taxon>Pucciniomycetes</taxon>
        <taxon>Pucciniales</taxon>
        <taxon>Coleosporiaceae</taxon>
        <taxon>Cronartium</taxon>
    </lineage>
</organism>
<dbReference type="EMBL" id="MU167251">
    <property type="protein sequence ID" value="KAG0147184.1"/>
    <property type="molecule type" value="Genomic_DNA"/>
</dbReference>
<feature type="transmembrane region" description="Helical" evidence="1">
    <location>
        <begin position="32"/>
        <end position="51"/>
    </location>
</feature>
<proteinExistence type="predicted"/>
<gene>
    <name evidence="2" type="ORF">CROQUDRAFT_656472</name>
</gene>
<evidence type="ECO:0000313" key="3">
    <source>
        <dbReference type="Proteomes" id="UP000886653"/>
    </source>
</evidence>
<accession>A0A9P6NN46</accession>
<keyword evidence="1" id="KW-0812">Transmembrane</keyword>
<evidence type="ECO:0000313" key="2">
    <source>
        <dbReference type="EMBL" id="KAG0147184.1"/>
    </source>
</evidence>
<sequence>MHEQIDLSQLVSAHGNSAIVELSFDPICFVKFLSLLLVFLFIPFLSLAKLFTNQTYSRRKPINKRKTFSVNYVPSKQEPFVPLKTRKHFRISHIGNKVSYDSSSEEDEDEDEANKIEYKLVWGKRRRGEESEFKGRSAMKGGREIERQKNLMNPSSSITIKSNRSVSISSHYVHPSVSLFRSTSLSLVKSSQKHFNSDYSFTKRITGNP</sequence>
<reference evidence="2" key="1">
    <citation type="submission" date="2013-11" db="EMBL/GenBank/DDBJ databases">
        <title>Genome sequence of the fusiform rust pathogen reveals effectors for host alternation and coevolution with pine.</title>
        <authorList>
            <consortium name="DOE Joint Genome Institute"/>
            <person name="Smith K."/>
            <person name="Pendleton A."/>
            <person name="Kubisiak T."/>
            <person name="Anderson C."/>
            <person name="Salamov A."/>
            <person name="Aerts A."/>
            <person name="Riley R."/>
            <person name="Clum A."/>
            <person name="Lindquist E."/>
            <person name="Ence D."/>
            <person name="Campbell M."/>
            <person name="Kronenberg Z."/>
            <person name="Feau N."/>
            <person name="Dhillon B."/>
            <person name="Hamelin R."/>
            <person name="Burleigh J."/>
            <person name="Smith J."/>
            <person name="Yandell M."/>
            <person name="Nelson C."/>
            <person name="Grigoriev I."/>
            <person name="Davis J."/>
        </authorList>
    </citation>
    <scope>NUCLEOTIDE SEQUENCE</scope>
    <source>
        <strain evidence="2">G11</strain>
    </source>
</reference>
<dbReference type="OrthoDB" id="2507718at2759"/>
<protein>
    <submittedName>
        <fullName evidence="2">Uncharacterized protein</fullName>
    </submittedName>
</protein>